<name>A0AAE0SJF0_9BIVA</name>
<dbReference type="InterPro" id="IPR001841">
    <property type="entry name" value="Znf_RING"/>
</dbReference>
<evidence type="ECO:0000256" key="3">
    <source>
        <dbReference type="ARBA" id="ARBA00022833"/>
    </source>
</evidence>
<keyword evidence="2 4" id="KW-0863">Zinc-finger</keyword>
<dbReference type="SMART" id="SM00184">
    <property type="entry name" value="RING"/>
    <property type="match status" value="1"/>
</dbReference>
<dbReference type="PANTHER" id="PTHR25462:SF296">
    <property type="entry name" value="MEIOTIC P26, ISOFORM F"/>
    <property type="match status" value="1"/>
</dbReference>
<dbReference type="PROSITE" id="PS50089">
    <property type="entry name" value="ZF_RING_2"/>
    <property type="match status" value="1"/>
</dbReference>
<dbReference type="Gene3D" id="3.30.160.60">
    <property type="entry name" value="Classic Zinc Finger"/>
    <property type="match status" value="1"/>
</dbReference>
<comment type="caution">
    <text evidence="6">The sequence shown here is derived from an EMBL/GenBank/DDBJ whole genome shotgun (WGS) entry which is preliminary data.</text>
</comment>
<gene>
    <name evidence="6" type="ORF">CHS0354_005385</name>
</gene>
<organism evidence="6 7">
    <name type="scientific">Potamilus streckersoni</name>
    <dbReference type="NCBI Taxonomy" id="2493646"/>
    <lineage>
        <taxon>Eukaryota</taxon>
        <taxon>Metazoa</taxon>
        <taxon>Spiralia</taxon>
        <taxon>Lophotrochozoa</taxon>
        <taxon>Mollusca</taxon>
        <taxon>Bivalvia</taxon>
        <taxon>Autobranchia</taxon>
        <taxon>Heteroconchia</taxon>
        <taxon>Palaeoheterodonta</taxon>
        <taxon>Unionida</taxon>
        <taxon>Unionoidea</taxon>
        <taxon>Unionidae</taxon>
        <taxon>Ambleminae</taxon>
        <taxon>Lampsilini</taxon>
        <taxon>Potamilus</taxon>
    </lineage>
</organism>
<evidence type="ECO:0000256" key="1">
    <source>
        <dbReference type="ARBA" id="ARBA00022723"/>
    </source>
</evidence>
<proteinExistence type="predicted"/>
<dbReference type="PROSITE" id="PS00518">
    <property type="entry name" value="ZF_RING_1"/>
    <property type="match status" value="1"/>
</dbReference>
<dbReference type="AlphaFoldDB" id="A0AAE0SJF0"/>
<dbReference type="InterPro" id="IPR011042">
    <property type="entry name" value="6-blade_b-propeller_TolB-like"/>
</dbReference>
<reference evidence="6" key="1">
    <citation type="journal article" date="2021" name="Genome Biol. Evol.">
        <title>A High-Quality Reference Genome for a Parasitic Bivalve with Doubly Uniparental Inheritance (Bivalvia: Unionida).</title>
        <authorList>
            <person name="Smith C.H."/>
        </authorList>
    </citation>
    <scope>NUCLEOTIDE SEQUENCE</scope>
    <source>
        <strain evidence="6">CHS0354</strain>
    </source>
</reference>
<dbReference type="Gene3D" id="3.30.40.10">
    <property type="entry name" value="Zinc/RING finger domain, C3HC4 (zinc finger)"/>
    <property type="match status" value="1"/>
</dbReference>
<sequence length="650" mass="73121">MADAQNVADKKLNCPICLEIFKSPKVLPCFHTFCEKCICKHVSGLKKENIKSDTIACPVCKTPCPAPATYQTTDDWASKLSNNSILVAFVESEKLKNDDTIYCHPCLTEGKELHSVAYCATCTEHLCRDCYNCHTKFRATKDHTITKESMHESHILEISLDIYLCSVHQEKYAYFCSDHTEFCCSKCAIRHHRKCENLSSVEDLAKDLKYVQNAGQAVENLEALNKMFQKLLENRKNHLDSIDQQKTEIKSEINQWTSSLTDLIEKLGQASLAELELICKQEMVETSDKITECKSAIAAIEISQRILNVYEKSEDKTKFMITFNKVSAQLLKLLQKYDALENKSKEMIIAYQHNENFANVIKKLSSLGQVMTTVSRVPILNPVILFQEVFLMLPNVQPATGITFNAKIPSDDKSCNICSGVFLPDDRIVLCDTENKKLKLFDKYFNFVSDLTMQVSPRYICGVDQHTVAVTGGKTLNIFKVTKAFRHLTSIFPGSDCHGVTSYMQNIFVCISEGSIYTYDESYTLIKIIKLIHGFADTALCISPDGKYMHYTYENKIVTMDMEGKEINTSTISDLKESSGIAVDKGGLIYFCGKDSGNVILMTPEGRQLSVLLSSAHWINSPIGICLNNRLTTIVVFEDSSSEVTVFELS</sequence>
<keyword evidence="1" id="KW-0479">Metal-binding</keyword>
<dbReference type="Proteomes" id="UP001195483">
    <property type="component" value="Unassembled WGS sequence"/>
</dbReference>
<evidence type="ECO:0000256" key="2">
    <source>
        <dbReference type="ARBA" id="ARBA00022771"/>
    </source>
</evidence>
<evidence type="ECO:0000256" key="4">
    <source>
        <dbReference type="PROSITE-ProRule" id="PRU00175"/>
    </source>
</evidence>
<dbReference type="InterPro" id="IPR013083">
    <property type="entry name" value="Znf_RING/FYVE/PHD"/>
</dbReference>
<dbReference type="Gene3D" id="2.120.10.30">
    <property type="entry name" value="TolB, C-terminal domain"/>
    <property type="match status" value="1"/>
</dbReference>
<keyword evidence="7" id="KW-1185">Reference proteome</keyword>
<dbReference type="Pfam" id="PF13445">
    <property type="entry name" value="zf-RING_UBOX"/>
    <property type="match status" value="1"/>
</dbReference>
<dbReference type="GO" id="GO:0008270">
    <property type="term" value="F:zinc ion binding"/>
    <property type="evidence" value="ECO:0007669"/>
    <property type="project" value="UniProtKB-KW"/>
</dbReference>
<dbReference type="SUPFAM" id="SSF101898">
    <property type="entry name" value="NHL repeat"/>
    <property type="match status" value="1"/>
</dbReference>
<dbReference type="SUPFAM" id="SSF57850">
    <property type="entry name" value="RING/U-box"/>
    <property type="match status" value="1"/>
</dbReference>
<dbReference type="PANTHER" id="PTHR25462">
    <property type="entry name" value="BONUS, ISOFORM C-RELATED"/>
    <property type="match status" value="1"/>
</dbReference>
<protein>
    <recommendedName>
        <fullName evidence="5">RING-type domain-containing protein</fullName>
    </recommendedName>
</protein>
<accession>A0AAE0SJF0</accession>
<reference evidence="6" key="2">
    <citation type="journal article" date="2021" name="Genome Biol. Evol.">
        <title>Developing a high-quality reference genome for a parasitic bivalve with doubly uniparental inheritance (Bivalvia: Unionida).</title>
        <authorList>
            <person name="Smith C.H."/>
        </authorList>
    </citation>
    <scope>NUCLEOTIDE SEQUENCE</scope>
    <source>
        <strain evidence="6">CHS0354</strain>
        <tissue evidence="6">Mantle</tissue>
    </source>
</reference>
<feature type="domain" description="RING-type" evidence="5">
    <location>
        <begin position="14"/>
        <end position="61"/>
    </location>
</feature>
<keyword evidence="3" id="KW-0862">Zinc</keyword>
<reference evidence="6" key="3">
    <citation type="submission" date="2023-05" db="EMBL/GenBank/DDBJ databases">
        <authorList>
            <person name="Smith C.H."/>
        </authorList>
    </citation>
    <scope>NUCLEOTIDE SEQUENCE</scope>
    <source>
        <strain evidence="6">CHS0354</strain>
        <tissue evidence="6">Mantle</tissue>
    </source>
</reference>
<dbReference type="InterPro" id="IPR027370">
    <property type="entry name" value="Znf-RING_euk"/>
</dbReference>
<evidence type="ECO:0000313" key="7">
    <source>
        <dbReference type="Proteomes" id="UP001195483"/>
    </source>
</evidence>
<dbReference type="SUPFAM" id="SSF57845">
    <property type="entry name" value="B-box zinc-binding domain"/>
    <property type="match status" value="1"/>
</dbReference>
<evidence type="ECO:0000259" key="5">
    <source>
        <dbReference type="PROSITE" id="PS50089"/>
    </source>
</evidence>
<dbReference type="InterPro" id="IPR017907">
    <property type="entry name" value="Znf_RING_CS"/>
</dbReference>
<dbReference type="EMBL" id="JAEAOA010000379">
    <property type="protein sequence ID" value="KAK3593022.1"/>
    <property type="molecule type" value="Genomic_DNA"/>
</dbReference>
<dbReference type="InterPro" id="IPR047153">
    <property type="entry name" value="TRIM45/56/19-like"/>
</dbReference>
<evidence type="ECO:0000313" key="6">
    <source>
        <dbReference type="EMBL" id="KAK3593022.1"/>
    </source>
</evidence>